<protein>
    <submittedName>
        <fullName evidence="1">Uncharacterized protein</fullName>
    </submittedName>
</protein>
<evidence type="ECO:0000313" key="2">
    <source>
        <dbReference type="Proteomes" id="UP001163046"/>
    </source>
</evidence>
<accession>A0A9W9ZZ68</accession>
<dbReference type="EMBL" id="MU825419">
    <property type="protein sequence ID" value="KAJ7390200.1"/>
    <property type="molecule type" value="Genomic_DNA"/>
</dbReference>
<evidence type="ECO:0000313" key="1">
    <source>
        <dbReference type="EMBL" id="KAJ7390200.1"/>
    </source>
</evidence>
<keyword evidence="2" id="KW-1185">Reference proteome</keyword>
<name>A0A9W9ZZ68_9CNID</name>
<comment type="caution">
    <text evidence="1">The sequence shown here is derived from an EMBL/GenBank/DDBJ whole genome shotgun (WGS) entry which is preliminary data.</text>
</comment>
<reference evidence="1" key="1">
    <citation type="submission" date="2023-01" db="EMBL/GenBank/DDBJ databases">
        <title>Genome assembly of the deep-sea coral Lophelia pertusa.</title>
        <authorList>
            <person name="Herrera S."/>
            <person name="Cordes E."/>
        </authorList>
    </citation>
    <scope>NUCLEOTIDE SEQUENCE</scope>
    <source>
        <strain evidence="1">USNM1676648</strain>
        <tissue evidence="1">Polyp</tissue>
    </source>
</reference>
<organism evidence="1 2">
    <name type="scientific">Desmophyllum pertusum</name>
    <dbReference type="NCBI Taxonomy" id="174260"/>
    <lineage>
        <taxon>Eukaryota</taxon>
        <taxon>Metazoa</taxon>
        <taxon>Cnidaria</taxon>
        <taxon>Anthozoa</taxon>
        <taxon>Hexacorallia</taxon>
        <taxon>Scleractinia</taxon>
        <taxon>Caryophylliina</taxon>
        <taxon>Caryophylliidae</taxon>
        <taxon>Desmophyllum</taxon>
    </lineage>
</organism>
<dbReference type="Proteomes" id="UP001163046">
    <property type="component" value="Unassembled WGS sequence"/>
</dbReference>
<dbReference type="AlphaFoldDB" id="A0A9W9ZZ68"/>
<sequence>MLAQRKKKIRKNKPLLSTVGDFVDRTLTPSNKKDWHKIRYYNRLDKSVKDEFRNESDGFPGDIDEKVANVALVILSAYVGTKCFPRK</sequence>
<gene>
    <name evidence="1" type="ORF">OS493_026710</name>
</gene>
<proteinExistence type="predicted"/>